<dbReference type="GO" id="GO:0051707">
    <property type="term" value="P:response to other organism"/>
    <property type="evidence" value="ECO:0007669"/>
    <property type="project" value="UniProtKB-ARBA"/>
</dbReference>
<dbReference type="PANTHER" id="PTHR47186">
    <property type="entry name" value="LEUCINE-RICH REPEAT-CONTAINING PROTEIN 57"/>
    <property type="match status" value="1"/>
</dbReference>
<evidence type="ECO:0000256" key="2">
    <source>
        <dbReference type="ARBA" id="ARBA00022741"/>
    </source>
</evidence>
<dbReference type="Gene3D" id="3.80.10.10">
    <property type="entry name" value="Ribonuclease Inhibitor"/>
    <property type="match status" value="2"/>
</dbReference>
<dbReference type="Gramene" id="KMS94690">
    <property type="protein sequence ID" value="KMS94690"/>
    <property type="gene ID" value="BVRB_016250"/>
</dbReference>
<reference evidence="9 10" key="1">
    <citation type="journal article" date="2014" name="Nature">
        <title>The genome of the recently domesticated crop plant sugar beet (Beta vulgaris).</title>
        <authorList>
            <person name="Dohm J.C."/>
            <person name="Minoche A.E."/>
            <person name="Holtgrawe D."/>
            <person name="Capella-Gutierrez S."/>
            <person name="Zakrzewski F."/>
            <person name="Tafer H."/>
            <person name="Rupp O."/>
            <person name="Sorensen T.R."/>
            <person name="Stracke R."/>
            <person name="Reinhardt R."/>
            <person name="Goesmann A."/>
            <person name="Kraft T."/>
            <person name="Schulz B."/>
            <person name="Stadler P.F."/>
            <person name="Schmidt T."/>
            <person name="Gabaldon T."/>
            <person name="Lehrach H."/>
            <person name="Weisshaar B."/>
            <person name="Himmelbauer H."/>
        </authorList>
    </citation>
    <scope>NUCLEOTIDE SEQUENCE [LARGE SCALE GENOMIC DNA]</scope>
    <source>
        <tissue evidence="9">Taproot</tissue>
    </source>
</reference>
<dbReference type="InterPro" id="IPR036388">
    <property type="entry name" value="WH-like_DNA-bd_sf"/>
</dbReference>
<feature type="coiled-coil region" evidence="4">
    <location>
        <begin position="41"/>
        <end position="92"/>
    </location>
</feature>
<keyword evidence="10" id="KW-1185">Reference proteome</keyword>
<dbReference type="Proteomes" id="UP000035740">
    <property type="component" value="Unassembled WGS sequence"/>
</dbReference>
<dbReference type="Gene3D" id="1.20.5.4130">
    <property type="match status" value="1"/>
</dbReference>
<feature type="domain" description="Disease resistance protein winged helix" evidence="7">
    <location>
        <begin position="278"/>
        <end position="341"/>
    </location>
</feature>
<keyword evidence="4" id="KW-0175">Coiled coil</keyword>
<keyword evidence="2" id="KW-0547">Nucleotide-binding</keyword>
<evidence type="ECO:0000259" key="8">
    <source>
        <dbReference type="Pfam" id="PF25019"/>
    </source>
</evidence>
<keyword evidence="1" id="KW-0677">Repeat</keyword>
<dbReference type="Pfam" id="PF23559">
    <property type="entry name" value="WHD_DRP"/>
    <property type="match status" value="1"/>
</dbReference>
<dbReference type="eggNOG" id="KOG4658">
    <property type="taxonomic scope" value="Eukaryota"/>
</dbReference>
<dbReference type="OrthoDB" id="1896560at2759"/>
<feature type="domain" description="R13L1/DRL21-like LRR repeat region" evidence="8">
    <location>
        <begin position="520"/>
        <end position="650"/>
    </location>
</feature>
<dbReference type="GO" id="GO:0000166">
    <property type="term" value="F:nucleotide binding"/>
    <property type="evidence" value="ECO:0007669"/>
    <property type="project" value="UniProtKB-KW"/>
</dbReference>
<dbReference type="EMBL" id="KQ091192">
    <property type="protein sequence ID" value="KMS94690.1"/>
    <property type="molecule type" value="Genomic_DNA"/>
</dbReference>
<evidence type="ECO:0000256" key="5">
    <source>
        <dbReference type="SAM" id="MobiDB-lite"/>
    </source>
</evidence>
<dbReference type="Gene3D" id="1.10.8.430">
    <property type="entry name" value="Helical domain of apoptotic protease-activating factors"/>
    <property type="match status" value="1"/>
</dbReference>
<feature type="compositionally biased region" description="Basic and acidic residues" evidence="5">
    <location>
        <begin position="185"/>
        <end position="199"/>
    </location>
</feature>
<feature type="domain" description="Disease resistance N-terminal" evidence="6">
    <location>
        <begin position="35"/>
        <end position="94"/>
    </location>
</feature>
<evidence type="ECO:0000313" key="10">
    <source>
        <dbReference type="Proteomes" id="UP000035740"/>
    </source>
</evidence>
<keyword evidence="3" id="KW-0611">Plant defense</keyword>
<dbReference type="Pfam" id="PF18052">
    <property type="entry name" value="Rx_N"/>
    <property type="match status" value="1"/>
</dbReference>
<dbReference type="InterPro" id="IPR032675">
    <property type="entry name" value="LRR_dom_sf"/>
</dbReference>
<accession>A0A0J8DV30</accession>
<protein>
    <submittedName>
        <fullName evidence="9">Uncharacterized protein</fullName>
    </submittedName>
</protein>
<dbReference type="Gene3D" id="1.10.10.10">
    <property type="entry name" value="Winged helix-like DNA-binding domain superfamily/Winged helix DNA-binding domain"/>
    <property type="match status" value="1"/>
</dbReference>
<evidence type="ECO:0000256" key="1">
    <source>
        <dbReference type="ARBA" id="ARBA00022737"/>
    </source>
</evidence>
<feature type="region of interest" description="Disordered" evidence="5">
    <location>
        <begin position="177"/>
        <end position="199"/>
    </location>
</feature>
<dbReference type="SUPFAM" id="SSF52058">
    <property type="entry name" value="L domain-like"/>
    <property type="match status" value="2"/>
</dbReference>
<dbReference type="InterPro" id="IPR027417">
    <property type="entry name" value="P-loop_NTPase"/>
</dbReference>
<dbReference type="AlphaFoldDB" id="A0A0J8DV30"/>
<dbReference type="Pfam" id="PF25019">
    <property type="entry name" value="LRR_R13L1-DRL21"/>
    <property type="match status" value="1"/>
</dbReference>
<feature type="non-terminal residue" evidence="9">
    <location>
        <position position="1033"/>
    </location>
</feature>
<evidence type="ECO:0000256" key="3">
    <source>
        <dbReference type="ARBA" id="ARBA00022821"/>
    </source>
</evidence>
<dbReference type="InterPro" id="IPR042197">
    <property type="entry name" value="Apaf_helical"/>
</dbReference>
<evidence type="ECO:0000259" key="6">
    <source>
        <dbReference type="Pfam" id="PF18052"/>
    </source>
</evidence>
<evidence type="ECO:0000259" key="7">
    <source>
        <dbReference type="Pfam" id="PF23559"/>
    </source>
</evidence>
<dbReference type="GO" id="GO:0006952">
    <property type="term" value="P:defense response"/>
    <property type="evidence" value="ECO:0007669"/>
    <property type="project" value="UniProtKB-KW"/>
</dbReference>
<dbReference type="SUPFAM" id="SSF52540">
    <property type="entry name" value="P-loop containing nucleoside triphosphate hydrolases"/>
    <property type="match status" value="1"/>
</dbReference>
<proteinExistence type="predicted"/>
<dbReference type="OMA" id="WIRRCAN"/>
<dbReference type="InterPro" id="IPR058922">
    <property type="entry name" value="WHD_DRP"/>
</dbReference>
<dbReference type="PANTHER" id="PTHR47186:SF42">
    <property type="entry name" value="DISEASE RESISTANCE RPP13-LIKE PROTEIN 1"/>
    <property type="match status" value="1"/>
</dbReference>
<dbReference type="InterPro" id="IPR041118">
    <property type="entry name" value="Rx_N"/>
</dbReference>
<gene>
    <name evidence="9" type="ORF">BVRB_016250</name>
</gene>
<dbReference type="InterPro" id="IPR056789">
    <property type="entry name" value="LRR_R13L1-DRL21"/>
</dbReference>
<name>A0A0J8DV30_BETVV</name>
<evidence type="ECO:0000256" key="4">
    <source>
        <dbReference type="SAM" id="Coils"/>
    </source>
</evidence>
<organism evidence="9 10">
    <name type="scientific">Beta vulgaris subsp. vulgaris</name>
    <name type="common">Beet</name>
    <dbReference type="NCBI Taxonomy" id="3555"/>
    <lineage>
        <taxon>Eukaryota</taxon>
        <taxon>Viridiplantae</taxon>
        <taxon>Streptophyta</taxon>
        <taxon>Embryophyta</taxon>
        <taxon>Tracheophyta</taxon>
        <taxon>Spermatophyta</taxon>
        <taxon>Magnoliopsida</taxon>
        <taxon>eudicotyledons</taxon>
        <taxon>Gunneridae</taxon>
        <taxon>Pentapetalae</taxon>
        <taxon>Caryophyllales</taxon>
        <taxon>Chenopodiaceae</taxon>
        <taxon>Betoideae</taxon>
        <taxon>Beta</taxon>
    </lineage>
</organism>
<sequence>MTIGETIFSAFLQALFQQLMSPGVISGFLKLFGGENLPKTIKKCKDQLTVMETLLRSAEQKQIDDEVVRPLKADLQDIALDLEDILDELATQAHVYELEKIHQEDDNQLNTTNHVSHLLGSSANHMVKNIIGRAAESVSTLFNPIASISSRLDGITERLHDLQLLLQFSGLSAIHAMPQQTHQAESSHRSRETSSLLDHDPDLVEMQDDIIEKCKGLPLAVKTLAGLLKSTGDKRQRQEILDSNLWSQKGDLLPALMLSYRHLPPHLKNIFAYMSITPKDERFSEEFSVLQWMAQGFLTENKTSRMEDIGHNYFLDLVSRSLIEKDHGDLFIMHDLIHDLAQWAAGDLCCIVGPGNMPRDLKRTRHLCITKYSSDGTFGNQLSGSQLRTFRMFDDIPNIEILDFLQKFQYIRFLDLDSDLIEELSECIAGLKQLRFLSIRAGKIKVLPKSISTLFNLQTLNLEECDNLEEVPHVGFLVKLRHLCIIENTSLKEMPLGMGRLTSLQTLDKFVLGANGVSRISELRNLNYLHGKLAILGLENVTSVKDAEEAQLHKKYGLEELNLQWHEVDDGMQDEIDENTISGVLEQLKPHTSIKKCKLKGYMGLTLPAWLGDVSFKNMVHIKLVNCMRCERLPPLGQLPLLTYLRVEGMEGIKHVGEELYGAPDRSSVPFKALRGLFFMKMKNWEKWVHSPVDNNRAFPCLEDLLVEYCESLQGDLPPHMPSLKTLTIKCCKDLSISLPSLPLLEELKVHRCRVLSTTADVIFCSKMMNLSYISEIVGFHGYFPHLCGELHVIGCHFLSTIEQIPTTFRQVKIGRCNELKSVEFEISTSSSCLEKLEVGDCKSLVAITKIPLTLRDLEVAFCKKLEVVEFQKVDYSSASDEVASISIQDSLSSLTPSPQAPSQLAYLIKLTIFESHSLVSLPPSLLLPALKQLEFCDCRNMEGSCADSAEFLSLPSSVSELHISGFQNLTSFVGDFTFLKTLSLKNCPKFCYFSETGCLPRNLHELTIHDRANIEKPIRDWGLHLLTSLQHL</sequence>
<evidence type="ECO:0000313" key="9">
    <source>
        <dbReference type="EMBL" id="KMS94690.1"/>
    </source>
</evidence>